<dbReference type="eggNOG" id="ENOG502RBYV">
    <property type="taxonomic scope" value="Eukaryota"/>
</dbReference>
<dbReference type="Proteomes" id="UP000019132">
    <property type="component" value="Unassembled WGS sequence"/>
</dbReference>
<evidence type="ECO:0000313" key="3">
    <source>
        <dbReference type="Proteomes" id="UP000019132"/>
    </source>
</evidence>
<dbReference type="VEuPathDB" id="FungiDB:PYU1_G006613"/>
<dbReference type="AlphaFoldDB" id="K3WNT3"/>
<reference evidence="3" key="2">
    <citation type="submission" date="2010-04" db="EMBL/GenBank/DDBJ databases">
        <authorList>
            <person name="Buell R."/>
            <person name="Hamilton J."/>
            <person name="Hostetler J."/>
        </authorList>
    </citation>
    <scope>NUCLEOTIDE SEQUENCE [LARGE SCALE GENOMIC DNA]</scope>
    <source>
        <strain evidence="3">DAOM:BR144</strain>
    </source>
</reference>
<feature type="compositionally biased region" description="Gly residues" evidence="1">
    <location>
        <begin position="277"/>
        <end position="287"/>
    </location>
</feature>
<feature type="region of interest" description="Disordered" evidence="1">
    <location>
        <begin position="242"/>
        <end position="287"/>
    </location>
</feature>
<dbReference type="EnsemblProtists" id="PYU1_T006625">
    <property type="protein sequence ID" value="PYU1_T006625"/>
    <property type="gene ID" value="PYU1_G006613"/>
</dbReference>
<organism evidence="2 3">
    <name type="scientific">Globisporangium ultimum (strain ATCC 200006 / CBS 805.95 / DAOM BR144)</name>
    <name type="common">Pythium ultimum</name>
    <dbReference type="NCBI Taxonomy" id="431595"/>
    <lineage>
        <taxon>Eukaryota</taxon>
        <taxon>Sar</taxon>
        <taxon>Stramenopiles</taxon>
        <taxon>Oomycota</taxon>
        <taxon>Peronosporomycetes</taxon>
        <taxon>Pythiales</taxon>
        <taxon>Pythiaceae</taxon>
        <taxon>Globisporangium</taxon>
    </lineage>
</organism>
<reference evidence="3" key="1">
    <citation type="journal article" date="2010" name="Genome Biol.">
        <title>Genome sequence of the necrotrophic plant pathogen Pythium ultimum reveals original pathogenicity mechanisms and effector repertoire.</title>
        <authorList>
            <person name="Levesque C.A."/>
            <person name="Brouwer H."/>
            <person name="Cano L."/>
            <person name="Hamilton J.P."/>
            <person name="Holt C."/>
            <person name="Huitema E."/>
            <person name="Raffaele S."/>
            <person name="Robideau G.P."/>
            <person name="Thines M."/>
            <person name="Win J."/>
            <person name="Zerillo M.M."/>
            <person name="Beakes G.W."/>
            <person name="Boore J.L."/>
            <person name="Busam D."/>
            <person name="Dumas B."/>
            <person name="Ferriera S."/>
            <person name="Fuerstenberg S.I."/>
            <person name="Gachon C.M."/>
            <person name="Gaulin E."/>
            <person name="Govers F."/>
            <person name="Grenville-Briggs L."/>
            <person name="Horner N."/>
            <person name="Hostetler J."/>
            <person name="Jiang R.H."/>
            <person name="Johnson J."/>
            <person name="Krajaejun T."/>
            <person name="Lin H."/>
            <person name="Meijer H.J."/>
            <person name="Moore B."/>
            <person name="Morris P."/>
            <person name="Phuntmart V."/>
            <person name="Puiu D."/>
            <person name="Shetty J."/>
            <person name="Stajich J.E."/>
            <person name="Tripathy S."/>
            <person name="Wawra S."/>
            <person name="van West P."/>
            <person name="Whitty B.R."/>
            <person name="Coutinho P.M."/>
            <person name="Henrissat B."/>
            <person name="Martin F."/>
            <person name="Thomas P.D."/>
            <person name="Tyler B.M."/>
            <person name="De Vries R.P."/>
            <person name="Kamoun S."/>
            <person name="Yandell M."/>
            <person name="Tisserat N."/>
            <person name="Buell C.R."/>
        </authorList>
    </citation>
    <scope>NUCLEOTIDE SEQUENCE</scope>
    <source>
        <strain evidence="3">DAOM:BR144</strain>
    </source>
</reference>
<dbReference type="EMBL" id="GL376635">
    <property type="status" value="NOT_ANNOTATED_CDS"/>
    <property type="molecule type" value="Genomic_DNA"/>
</dbReference>
<evidence type="ECO:0000313" key="2">
    <source>
        <dbReference type="EnsemblProtists" id="PYU1_T006625"/>
    </source>
</evidence>
<feature type="compositionally biased region" description="Basic and acidic residues" evidence="1">
    <location>
        <begin position="260"/>
        <end position="270"/>
    </location>
</feature>
<dbReference type="InParanoid" id="K3WNT3"/>
<protein>
    <submittedName>
        <fullName evidence="2">Uncharacterized protein</fullName>
    </submittedName>
</protein>
<dbReference type="HOGENOM" id="CLU_050616_0_0_1"/>
<keyword evidence="3" id="KW-1185">Reference proteome</keyword>
<sequence>MKALTSLQSEIYDLQVVRNTRRQCVLQTRQAYSGSLLKLVREYYGLFYIGVPDLLVGERRLGTNGYQDLITRQRLYLEHAFDPDFRLGSQPGSVALVLEQWKRYTQYHNDLSARANEFEICGSDEQPIIIARGTVRVRYTHRTFEHVFPHALYDASLVQRFIGKEVVYTYRNVYEFSDDGRIISYEPEIDFVQPLLDAGSSLEDVSRLMQQARIADQCIFFGPDDENESEAAVSMIDEILEDGNISDRTSDSTHSSPAEKMPRTSSKHDMNFLLSQNGGGDDGNSNG</sequence>
<reference evidence="2" key="3">
    <citation type="submission" date="2015-02" db="UniProtKB">
        <authorList>
            <consortium name="EnsemblProtists"/>
        </authorList>
    </citation>
    <scope>IDENTIFICATION</scope>
    <source>
        <strain evidence="2">DAOM BR144</strain>
    </source>
</reference>
<evidence type="ECO:0000256" key="1">
    <source>
        <dbReference type="SAM" id="MobiDB-lite"/>
    </source>
</evidence>
<proteinExistence type="predicted"/>
<name>K3WNT3_GLOUD</name>
<accession>K3WNT3</accession>